<organism evidence="2">
    <name type="scientific">Tanacetum cinerariifolium</name>
    <name type="common">Dalmatian daisy</name>
    <name type="synonym">Chrysanthemum cinerariifolium</name>
    <dbReference type="NCBI Taxonomy" id="118510"/>
    <lineage>
        <taxon>Eukaryota</taxon>
        <taxon>Viridiplantae</taxon>
        <taxon>Streptophyta</taxon>
        <taxon>Embryophyta</taxon>
        <taxon>Tracheophyta</taxon>
        <taxon>Spermatophyta</taxon>
        <taxon>Magnoliopsida</taxon>
        <taxon>eudicotyledons</taxon>
        <taxon>Gunneridae</taxon>
        <taxon>Pentapetalae</taxon>
        <taxon>asterids</taxon>
        <taxon>campanulids</taxon>
        <taxon>Asterales</taxon>
        <taxon>Asteraceae</taxon>
        <taxon>Asteroideae</taxon>
        <taxon>Anthemideae</taxon>
        <taxon>Anthemidinae</taxon>
        <taxon>Tanacetum</taxon>
    </lineage>
</organism>
<comment type="caution">
    <text evidence="2">The sequence shown here is derived from an EMBL/GenBank/DDBJ whole genome shotgun (WGS) entry which is preliminary data.</text>
</comment>
<accession>A0A699UAJ9</accession>
<reference evidence="2" key="1">
    <citation type="journal article" date="2019" name="Sci. Rep.">
        <title>Draft genome of Tanacetum cinerariifolium, the natural source of mosquito coil.</title>
        <authorList>
            <person name="Yamashiro T."/>
            <person name="Shiraishi A."/>
            <person name="Satake H."/>
            <person name="Nakayama K."/>
        </authorList>
    </citation>
    <scope>NUCLEOTIDE SEQUENCE</scope>
</reference>
<proteinExistence type="predicted"/>
<dbReference type="AlphaFoldDB" id="A0A699UAJ9"/>
<evidence type="ECO:0000313" key="2">
    <source>
        <dbReference type="EMBL" id="GFD20215.1"/>
    </source>
</evidence>
<feature type="non-terminal residue" evidence="2">
    <location>
        <position position="1"/>
    </location>
</feature>
<evidence type="ECO:0000256" key="1">
    <source>
        <dbReference type="SAM" id="MobiDB-lite"/>
    </source>
</evidence>
<protein>
    <recommendedName>
        <fullName evidence="3">Reverse transcriptase domain-containing protein</fullName>
    </recommendedName>
</protein>
<feature type="non-terminal residue" evidence="2">
    <location>
        <position position="53"/>
    </location>
</feature>
<dbReference type="EMBL" id="BKCJ011320476">
    <property type="protein sequence ID" value="GFD20215.1"/>
    <property type="molecule type" value="Genomic_DNA"/>
</dbReference>
<evidence type="ECO:0008006" key="3">
    <source>
        <dbReference type="Google" id="ProtNLM"/>
    </source>
</evidence>
<gene>
    <name evidence="2" type="ORF">Tci_892184</name>
</gene>
<sequence length="53" mass="5857">EPPPLDFVLKPVYPEFMPTEDDVFPAKEQPPPVAVSPTTNSPGYITESDPEED</sequence>
<feature type="region of interest" description="Disordered" evidence="1">
    <location>
        <begin position="20"/>
        <end position="53"/>
    </location>
</feature>
<name>A0A699UAJ9_TANCI</name>